<keyword evidence="2" id="KW-1185">Reference proteome</keyword>
<protein>
    <recommendedName>
        <fullName evidence="3">Small peptidoglycan-associated lipoprotein</fullName>
    </recommendedName>
</protein>
<accession>A0ABR9QNH3</accession>
<dbReference type="RefSeq" id="WP_193539235.1">
    <property type="nucleotide sequence ID" value="NZ_JADCLJ010000024.1"/>
</dbReference>
<name>A0ABR9QNH3_9BACI</name>
<reference evidence="1 2" key="1">
    <citation type="submission" date="2020-10" db="EMBL/GenBank/DDBJ databases">
        <title>Bacillus sp. HD4P25, an endophyte from a halophyte.</title>
        <authorList>
            <person name="Sun J.-Q."/>
        </authorList>
    </citation>
    <scope>NUCLEOTIDE SEQUENCE [LARGE SCALE GENOMIC DNA]</scope>
    <source>
        <strain evidence="1 2">YIM 93174</strain>
    </source>
</reference>
<dbReference type="Proteomes" id="UP001516662">
    <property type="component" value="Unassembled WGS sequence"/>
</dbReference>
<dbReference type="EMBL" id="JADCLJ010000024">
    <property type="protein sequence ID" value="MBE4910054.1"/>
    <property type="molecule type" value="Genomic_DNA"/>
</dbReference>
<comment type="caution">
    <text evidence="1">The sequence shown here is derived from an EMBL/GenBank/DDBJ whole genome shotgun (WGS) entry which is preliminary data.</text>
</comment>
<proteinExistence type="predicted"/>
<evidence type="ECO:0000313" key="2">
    <source>
        <dbReference type="Proteomes" id="UP001516662"/>
    </source>
</evidence>
<gene>
    <name evidence="1" type="ORF">IMZ08_18615</name>
</gene>
<dbReference type="PROSITE" id="PS51257">
    <property type="entry name" value="PROKAR_LIPOPROTEIN"/>
    <property type="match status" value="1"/>
</dbReference>
<evidence type="ECO:0008006" key="3">
    <source>
        <dbReference type="Google" id="ProtNLM"/>
    </source>
</evidence>
<evidence type="ECO:0000313" key="1">
    <source>
        <dbReference type="EMBL" id="MBE4910054.1"/>
    </source>
</evidence>
<organism evidence="1 2">
    <name type="scientific">Litchfieldia luteola</name>
    <dbReference type="NCBI Taxonomy" id="682179"/>
    <lineage>
        <taxon>Bacteria</taxon>
        <taxon>Bacillati</taxon>
        <taxon>Bacillota</taxon>
        <taxon>Bacilli</taxon>
        <taxon>Bacillales</taxon>
        <taxon>Bacillaceae</taxon>
        <taxon>Litchfieldia</taxon>
    </lineage>
</organism>
<sequence>MKGNLVLFLTAIIIFSLLVGCATDNGDEKMYSVLVVQNGDDNTDEIITDAIDVSTGRFHEIKFLMSLEDAQKTYPEYEIEKAPAVLIFETGGAVLTMLEFKTYNLEEAVTKLKQLSNYE</sequence>